<dbReference type="Pfam" id="PF13376">
    <property type="entry name" value="OmdA"/>
    <property type="match status" value="1"/>
</dbReference>
<keyword evidence="2" id="KW-1185">Reference proteome</keyword>
<dbReference type="Gene3D" id="2.40.30.100">
    <property type="entry name" value="AF2212/PG0164-like"/>
    <property type="match status" value="1"/>
</dbReference>
<accession>A0ABU9J188</accession>
<dbReference type="EMBL" id="JBBWWT010000004">
    <property type="protein sequence ID" value="MEL1264999.1"/>
    <property type="molecule type" value="Genomic_DNA"/>
</dbReference>
<organism evidence="1 2">
    <name type="scientific">Pseudoxanthomonas putridarboris</name>
    <dbReference type="NCBI Taxonomy" id="752605"/>
    <lineage>
        <taxon>Bacteria</taxon>
        <taxon>Pseudomonadati</taxon>
        <taxon>Pseudomonadota</taxon>
        <taxon>Gammaproteobacteria</taxon>
        <taxon>Lysobacterales</taxon>
        <taxon>Lysobacteraceae</taxon>
        <taxon>Pseudoxanthomonas</taxon>
    </lineage>
</organism>
<gene>
    <name evidence="1" type="ORF">AAD027_11585</name>
</gene>
<dbReference type="InterPro" id="IPR037079">
    <property type="entry name" value="AF2212/PG0164-like_sf"/>
</dbReference>
<dbReference type="Pfam" id="PF08922">
    <property type="entry name" value="DUF1905"/>
    <property type="match status" value="1"/>
</dbReference>
<dbReference type="SUPFAM" id="SSF141694">
    <property type="entry name" value="AF2212/PG0164-like"/>
    <property type="match status" value="1"/>
</dbReference>
<dbReference type="RefSeq" id="WP_341726175.1">
    <property type="nucleotide sequence ID" value="NZ_JBBWWT010000004.1"/>
</dbReference>
<sequence>MSRVATRLRFKAKLLRPVKSGKENSWTFLVLPKSASEKLPRRGRTSIEGTINGRPFQATLEPDGQLSHWLKVDKALREASGAEVGDTVTLEIASMDKELEPKLPPDFQEALAASPEAEAVWDATTTIARIDWIHWIESAKQAKTRKSRVESACDMLASGKDRVCCFDQSGFYSKSLSAPRAEE</sequence>
<reference evidence="1 2" key="1">
    <citation type="submission" date="2024-04" db="EMBL/GenBank/DDBJ databases">
        <title>Draft genome sequence of Pseudoxanthomonas putridarboris WD12.</title>
        <authorList>
            <person name="Oh J."/>
        </authorList>
    </citation>
    <scope>NUCLEOTIDE SEQUENCE [LARGE SCALE GENOMIC DNA]</scope>
    <source>
        <strain evidence="1 2">WD12</strain>
    </source>
</reference>
<dbReference type="InterPro" id="IPR015018">
    <property type="entry name" value="DUF1905"/>
</dbReference>
<dbReference type="Proteomes" id="UP001459204">
    <property type="component" value="Unassembled WGS sequence"/>
</dbReference>
<protein>
    <submittedName>
        <fullName evidence="1">YdeI/OmpD-associated family protein</fullName>
    </submittedName>
</protein>
<proteinExistence type="predicted"/>
<evidence type="ECO:0000313" key="1">
    <source>
        <dbReference type="EMBL" id="MEL1264999.1"/>
    </source>
</evidence>
<evidence type="ECO:0000313" key="2">
    <source>
        <dbReference type="Proteomes" id="UP001459204"/>
    </source>
</evidence>
<comment type="caution">
    <text evidence="1">The sequence shown here is derived from an EMBL/GenBank/DDBJ whole genome shotgun (WGS) entry which is preliminary data.</text>
</comment>
<name>A0ABU9J188_9GAMM</name>